<evidence type="ECO:0000313" key="1">
    <source>
        <dbReference type="EMBL" id="CUI16532.1"/>
    </source>
</evidence>
<dbReference type="RefSeq" id="WP_059060556.1">
    <property type="nucleotide sequence ID" value="NZ_LN879502.1"/>
</dbReference>
<dbReference type="InterPro" id="IPR028082">
    <property type="entry name" value="Peripla_BP_I"/>
</dbReference>
<dbReference type="PATRIC" id="fig|389348.3.peg.995"/>
<name>A0A0U5JCK8_9BACT</name>
<gene>
    <name evidence="1" type="ORF">PNK_0907</name>
</gene>
<keyword evidence="2" id="KW-1185">Reference proteome</keyword>
<dbReference type="EMBL" id="LN879502">
    <property type="protein sequence ID" value="CUI16532.1"/>
    <property type="molecule type" value="Genomic_DNA"/>
</dbReference>
<dbReference type="KEGG" id="pnl:PNK_0907"/>
<proteinExistence type="predicted"/>
<dbReference type="AlphaFoldDB" id="A0A0U5JCK8"/>
<evidence type="ECO:0000313" key="2">
    <source>
        <dbReference type="Proteomes" id="UP000069902"/>
    </source>
</evidence>
<dbReference type="STRING" id="389348.PNK_0907"/>
<accession>A0A0U5JCK8</accession>
<dbReference type="PANTHER" id="PTHR47628:SF1">
    <property type="entry name" value="ALIPHATIC AMIDASE EXPRESSION-REGULATING PROTEIN"/>
    <property type="match status" value="1"/>
</dbReference>
<sequence length="416" mass="46999">MRTLLAILFILLLIFQISLFVFDFYFFRPSSTPFKVGLVFSTTGFRAQAEKPALEAALMAIEEINQKGGIHERKIEPIIIDAQSDWEKAKPAIERLISKDHVDVFFGGWTKASRYTTKELFEKYNSLLINPFQFEGTLTSPNIIWVGATLNQQVLPTVAYILKNVGKRIYLVGSKDYILSHLISTMVKDQLSALEGEIVGETYIPIHEQEMDDLMLDIEAKKPDAILSSLISESNNAFYTNLVKAGVTALPPPVFSLSTDEIILQQAPEEIVGTYATWNYFQSIDTPRNHAFVKNFQTFSDLKAIDNATEATYLGVHLWAKAVAEAGTTNPRALSYILASMRIEAPEGTVIMDIEGRRAWKFVRIGQVQPNGQFRIVWQSKTPIRPVPFEIHRSQAEWDELTDYLYKEIIPPNASP</sequence>
<protein>
    <submittedName>
        <fullName evidence="1">Urea-binding protein</fullName>
    </submittedName>
</protein>
<dbReference type="Gene3D" id="3.40.50.2300">
    <property type="match status" value="2"/>
</dbReference>
<dbReference type="Pfam" id="PF13433">
    <property type="entry name" value="Peripla_BP_5"/>
    <property type="match status" value="1"/>
</dbReference>
<dbReference type="Proteomes" id="UP000069902">
    <property type="component" value="Chromosome cPNK"/>
</dbReference>
<dbReference type="SUPFAM" id="SSF53822">
    <property type="entry name" value="Periplasmic binding protein-like I"/>
    <property type="match status" value="1"/>
</dbReference>
<dbReference type="InterPro" id="IPR017777">
    <property type="entry name" value="ABC_urea-bd_UrtA"/>
</dbReference>
<dbReference type="PANTHER" id="PTHR47628">
    <property type="match status" value="1"/>
</dbReference>
<dbReference type="CDD" id="cd06355">
    <property type="entry name" value="PBP1_FmdD-like"/>
    <property type="match status" value="1"/>
</dbReference>
<organism evidence="1 2">
    <name type="scientific">Candidatus Protochlamydia naegleriophila</name>
    <dbReference type="NCBI Taxonomy" id="389348"/>
    <lineage>
        <taxon>Bacteria</taxon>
        <taxon>Pseudomonadati</taxon>
        <taxon>Chlamydiota</taxon>
        <taxon>Chlamydiia</taxon>
        <taxon>Parachlamydiales</taxon>
        <taxon>Parachlamydiaceae</taxon>
        <taxon>Candidatus Protochlamydia</taxon>
    </lineage>
</organism>
<dbReference type="InParanoid" id="A0A0U5JCK8"/>
<reference evidence="2" key="1">
    <citation type="submission" date="2015-09" db="EMBL/GenBank/DDBJ databases">
        <authorList>
            <person name="Bertelli C."/>
        </authorList>
    </citation>
    <scope>NUCLEOTIDE SEQUENCE [LARGE SCALE GENOMIC DNA]</scope>
    <source>
        <strain evidence="2">KNic</strain>
    </source>
</reference>